<organism evidence="1 2">
    <name type="scientific">Vibrio phage YC</name>
    <dbReference type="NCBI Taxonomy" id="2267403"/>
    <lineage>
        <taxon>Viruses</taxon>
        <taxon>Duplodnaviria</taxon>
        <taxon>Heunggongvirae</taxon>
        <taxon>Uroviricota</taxon>
        <taxon>Caudoviricetes</taxon>
        <taxon>Pantevenvirales</taxon>
        <taxon>Ackermannviridae</taxon>
        <taxon>Campanilevirus</taxon>
        <taxon>Campanilevirus YC</taxon>
    </lineage>
</organism>
<evidence type="ECO:0000313" key="2">
    <source>
        <dbReference type="Proteomes" id="UP000260311"/>
    </source>
</evidence>
<protein>
    <submittedName>
        <fullName evidence="1">Uncharacterized protein</fullName>
    </submittedName>
</protein>
<sequence length="139" mass="15783">MNNQIPFERKTIGGNNQCIKSTHIILTGAPKLQENDMLVEVKVNHKDRTIETKLVGKVIFQVGPTSVNVSGSDTTKFTNSFFLTTTSDTKVYVHESYINEAKQLMKELLIEKALEDFRAARGTMRHQRNILDSIKNMEL</sequence>
<reference evidence="1 2" key="1">
    <citation type="submission" date="2018-05" db="EMBL/GenBank/DDBJ databases">
        <title>The genome of Vibrio coralliilyticus phage YC.</title>
        <authorList>
            <person name="Benler S."/>
        </authorList>
    </citation>
    <scope>NUCLEOTIDE SEQUENCE [LARGE SCALE GENOMIC DNA]</scope>
</reference>
<dbReference type="RefSeq" id="YP_009838339.1">
    <property type="nucleotide sequence ID" value="NC_048709.1"/>
</dbReference>
<dbReference type="GeneID" id="55608571"/>
<dbReference type="KEGG" id="vg:55608571"/>
<name>A0A384ZS74_9CAUD</name>
<dbReference type="Proteomes" id="UP000260311">
    <property type="component" value="Segment"/>
</dbReference>
<evidence type="ECO:0000313" key="1">
    <source>
        <dbReference type="EMBL" id="AXC34493.1"/>
    </source>
</evidence>
<accession>A0A384ZS74</accession>
<dbReference type="EMBL" id="MH375644">
    <property type="protein sequence ID" value="AXC34493.1"/>
    <property type="molecule type" value="Genomic_DNA"/>
</dbReference>
<proteinExistence type="predicted"/>
<keyword evidence="2" id="KW-1185">Reference proteome</keyword>